<evidence type="ECO:0000313" key="3">
    <source>
        <dbReference type="EMBL" id="RSL91602.1"/>
    </source>
</evidence>
<evidence type="ECO:0000256" key="1">
    <source>
        <dbReference type="SAM" id="MobiDB-lite"/>
    </source>
</evidence>
<feature type="region of interest" description="Disordered" evidence="1">
    <location>
        <begin position="54"/>
        <end position="87"/>
    </location>
</feature>
<dbReference type="EMBL" id="NKCL01000002">
    <property type="protein sequence ID" value="RSL91602.1"/>
    <property type="molecule type" value="Genomic_DNA"/>
</dbReference>
<evidence type="ECO:0000313" key="4">
    <source>
        <dbReference type="Proteomes" id="UP000287972"/>
    </source>
</evidence>
<dbReference type="Proteomes" id="UP000287972">
    <property type="component" value="Unassembled WGS sequence"/>
</dbReference>
<reference evidence="3 4" key="1">
    <citation type="submission" date="2017-06" db="EMBL/GenBank/DDBJ databases">
        <title>Comparative genomic analysis of Ambrosia Fusariam Clade fungi.</title>
        <authorList>
            <person name="Stajich J.E."/>
            <person name="Carrillo J."/>
            <person name="Kijimoto T."/>
            <person name="Eskalen A."/>
            <person name="O'Donnell K."/>
            <person name="Kasson M."/>
        </authorList>
    </citation>
    <scope>NUCLEOTIDE SEQUENCE [LARGE SCALE GENOMIC DNA]</scope>
    <source>
        <strain evidence="3 4">NRRL62606</strain>
    </source>
</reference>
<evidence type="ECO:0000256" key="2">
    <source>
        <dbReference type="SAM" id="SignalP"/>
    </source>
</evidence>
<feature type="chain" id="PRO_5019390854" evidence="2">
    <location>
        <begin position="19"/>
        <end position="169"/>
    </location>
</feature>
<proteinExistence type="predicted"/>
<name>A0A428SP98_9HYPO</name>
<organism evidence="3 4">
    <name type="scientific">Fusarium floridanum</name>
    <dbReference type="NCBI Taxonomy" id="1325733"/>
    <lineage>
        <taxon>Eukaryota</taxon>
        <taxon>Fungi</taxon>
        <taxon>Dikarya</taxon>
        <taxon>Ascomycota</taxon>
        <taxon>Pezizomycotina</taxon>
        <taxon>Sordariomycetes</taxon>
        <taxon>Hypocreomycetidae</taxon>
        <taxon>Hypocreales</taxon>
        <taxon>Nectriaceae</taxon>
        <taxon>Fusarium</taxon>
        <taxon>Fusarium solani species complex</taxon>
    </lineage>
</organism>
<comment type="caution">
    <text evidence="3">The sequence shown here is derived from an EMBL/GenBank/DDBJ whole genome shotgun (WGS) entry which is preliminary data.</text>
</comment>
<dbReference type="AlphaFoldDB" id="A0A428SP98"/>
<gene>
    <name evidence="3" type="ORF">CEP51_000222</name>
</gene>
<feature type="signal peptide" evidence="2">
    <location>
        <begin position="1"/>
        <end position="18"/>
    </location>
</feature>
<sequence length="169" mass="18905">MHFFQAIVSSMLIIGCMALTFPSYDMKAGLPHGQAEPNAPAKLAHRVEVAPRAEVAPRLVDPPRRRPPPRRPTRTRPLTPPTPTPTSEPWWRNWPIKWPKFPKFEAPIKVIVVVSKGDGSTFIFNQAQTNSTTSFQGPLEVSLADGFLQFRNGDKVLFSVRTIQASNSY</sequence>
<accession>A0A428SP98</accession>
<keyword evidence="4" id="KW-1185">Reference proteome</keyword>
<keyword evidence="2" id="KW-0732">Signal</keyword>
<feature type="compositionally biased region" description="Basic residues" evidence="1">
    <location>
        <begin position="65"/>
        <end position="74"/>
    </location>
</feature>
<protein>
    <submittedName>
        <fullName evidence="3">Uncharacterized protein</fullName>
    </submittedName>
</protein>